<keyword evidence="1" id="KW-0677">Repeat</keyword>
<keyword evidence="5" id="KW-1185">Reference proteome</keyword>
<reference evidence="5" key="1">
    <citation type="submission" date="2019-07" db="EMBL/GenBank/DDBJ databases">
        <title>Chitinimonas sp. nov., isolated from Ny-Alesund, arctica soil.</title>
        <authorList>
            <person name="Xu Q."/>
            <person name="Peng F."/>
        </authorList>
    </citation>
    <scope>NUCLEOTIDE SEQUENCE [LARGE SCALE GENOMIC DNA]</scope>
    <source>
        <strain evidence="5">R3-44</strain>
    </source>
</reference>
<dbReference type="NCBIfam" id="TIGR01643">
    <property type="entry name" value="YD_repeat_2x"/>
    <property type="match status" value="3"/>
</dbReference>
<dbReference type="PANTHER" id="PTHR32305">
    <property type="match status" value="1"/>
</dbReference>
<evidence type="ECO:0000256" key="1">
    <source>
        <dbReference type="ARBA" id="ARBA00022737"/>
    </source>
</evidence>
<evidence type="ECO:0000256" key="2">
    <source>
        <dbReference type="SAM" id="MobiDB-lite"/>
    </source>
</evidence>
<accession>A0A516SC18</accession>
<evidence type="ECO:0000313" key="4">
    <source>
        <dbReference type="EMBL" id="QDQ25684.1"/>
    </source>
</evidence>
<dbReference type="EMBL" id="CP041730">
    <property type="protein sequence ID" value="QDQ25684.1"/>
    <property type="molecule type" value="Genomic_DNA"/>
</dbReference>
<dbReference type="Proteomes" id="UP000317550">
    <property type="component" value="Chromosome"/>
</dbReference>
<evidence type="ECO:0000259" key="3">
    <source>
        <dbReference type="Pfam" id="PF25023"/>
    </source>
</evidence>
<feature type="domain" description="Teneurin-like YD-shell" evidence="3">
    <location>
        <begin position="676"/>
        <end position="832"/>
    </location>
</feature>
<feature type="region of interest" description="Disordered" evidence="2">
    <location>
        <begin position="846"/>
        <end position="866"/>
    </location>
</feature>
<dbReference type="Gene3D" id="2.180.10.10">
    <property type="entry name" value="RHS repeat-associated core"/>
    <property type="match status" value="1"/>
</dbReference>
<protein>
    <submittedName>
        <fullName evidence="4">RHS repeat protein</fullName>
    </submittedName>
</protein>
<feature type="region of interest" description="Disordered" evidence="2">
    <location>
        <begin position="246"/>
        <end position="296"/>
    </location>
</feature>
<proteinExistence type="predicted"/>
<evidence type="ECO:0000313" key="5">
    <source>
        <dbReference type="Proteomes" id="UP000317550"/>
    </source>
</evidence>
<dbReference type="Pfam" id="PF25023">
    <property type="entry name" value="TEN_YD-shell"/>
    <property type="match status" value="1"/>
</dbReference>
<gene>
    <name evidence="4" type="ORF">FNU76_04580</name>
</gene>
<dbReference type="AlphaFoldDB" id="A0A516SC18"/>
<sequence>MHVLPLFTYGASMIRRGVIVFIVYWFLSLSAWADESCGPLNLYSGSASKCVDPIVGKWKFWSLDFPPGENTDSDLFNPQSSEASWVNKVIAYHTNHCFDKQTPVETPVFDWPIADTPNDGVRHDHVLGKRWIVGKQLKTLDWIIGKEYFFTCPDHIKYNLGQFSAGITQQRTIQCPAGSEPFRYMPGKGEERAVYPITNGRQTFEVEPLDYQGTIYFCRKGSICPNGWQPAGANGACVKDFKWENPKKPAPVPDPVRPDPETNNPGDPAIVDPNRGGGVGGDGSGGRGGVCDKSGNPILLTSGRKQQVETDYVGHGGLIVQRTYLSSQKAPGDNGNNGQWRFSLLGARLRAQTYMSEAGINQLNALIAYRPDGRILRFNCDGNTCAPTPDVADRVVLNWRDNVVTGRVEDISRADYLMVEGDVESYDLLAERLLQIKRLGGELLKYNYQTRFADVSRSINVSNTTGQELSFNFDANDQVFLVVDSAKRYLRYGYGENGLITNAIRQDGGQRQYLYEHPGNDTLLTGIVDELGVRYATWAYDDSYRPISSEHVGGVDRVTVAWPARDVIGDVTLTNPLGIATTYTIGLTAGQGRIVGATGPGGASCPYVGKRVVYNNGLMTLHEDFDGKITTYGYDPVSQLETQRVTAAGTADARSTEIKWDPTRPLPLSITEPKQRTDFSYDTAGNVLEKSVLDLSTNQHRTSKFSYDANDRLLTSTDPAGRTTRFSYDANGQLASVTDTAGLVTRYSDYDTHGNAGKVLRPDGVLVQRYYDERGRLGAVNEGSLYTRYTYDLVGQMTGMERSTGQKVRYRYDASHRLIAIEDNQGNRIDYVLDAAGNQLEVNVTGAASSLPPPTPPIDGGGPPAA</sequence>
<dbReference type="PANTHER" id="PTHR32305:SF15">
    <property type="entry name" value="PROTEIN RHSA-RELATED"/>
    <property type="match status" value="1"/>
</dbReference>
<dbReference type="KEGG" id="cari:FNU76_04580"/>
<name>A0A516SC18_9NEIS</name>
<feature type="compositionally biased region" description="Gly residues" evidence="2">
    <location>
        <begin position="275"/>
        <end position="289"/>
    </location>
</feature>
<dbReference type="InterPro" id="IPR056823">
    <property type="entry name" value="TEN-like_YD-shell"/>
</dbReference>
<dbReference type="OrthoDB" id="5150353at2"/>
<dbReference type="InterPro" id="IPR050708">
    <property type="entry name" value="T6SS_VgrG/RHS"/>
</dbReference>
<organism evidence="4 5">
    <name type="scientific">Chitinimonas arctica</name>
    <dbReference type="NCBI Taxonomy" id="2594795"/>
    <lineage>
        <taxon>Bacteria</taxon>
        <taxon>Pseudomonadati</taxon>
        <taxon>Pseudomonadota</taxon>
        <taxon>Betaproteobacteria</taxon>
        <taxon>Neisseriales</taxon>
        <taxon>Chitinibacteraceae</taxon>
        <taxon>Chitinimonas</taxon>
    </lineage>
</organism>
<dbReference type="InterPro" id="IPR006530">
    <property type="entry name" value="YD"/>
</dbReference>